<proteinExistence type="predicted"/>
<evidence type="ECO:0000256" key="1">
    <source>
        <dbReference type="ARBA" id="ARBA00022722"/>
    </source>
</evidence>
<dbReference type="Gene3D" id="3.90.320.10">
    <property type="match status" value="1"/>
</dbReference>
<sequence>MKLKFILGKAQNNRQAILFKDLQQQITQAPDDQFIWIVPNHLKFESEVSVLKTLKSQKQMFATNQVQVFSFSRLIWYFLRNDPLYQSPQLTTTTQAMILAKIVHRLAPQLHLYAGEANRYGFIATLQDQINELITGNVTAERLDQLTQEVSKTGDLALKLADLQLIYRSYQEQTQQHYSDQQQLMQLLNNYLTTDSQQSHFHYLISGFSQFSAQETTLLQTMISHAASIELSLVLDHPYSSQQESIFFQRPRKTFIDLFQWARQQQIPVTTQIATEQRVCADLAQLEDFWIAQNTNIAHYPSTQLQDPSAIQIWTDTIAQKEVAAVTTYIRQLVATQSYRYRDFLVLARNLDDYRQFLEPYFTNQGISYFVDLQHSMKDHAFKDLIDSLFALYQNNLQYTDVMRFLRTELVIPATMTVAQYRQAVDLTDNYILAHGIRAADWLNEADFTSESLNSQLQTQLQQINQIKSLIKSTYQAVVQIAETAGNCRQASSQLYALLDNLSVFINLKKWEQTAIEAGDITLSQQPQQIVKTFAQLLDEYVTIFGDDQFDVSEFLLVINNGFEQAQYSTIPSVLDSVHISELGMVQSNQQLITIIMGANDLDMPQVNTNNSLLSDDDLKVLHPLLQDDERLPETEQQLNSNEPYLHDIGFLSSQQRLIFTYSSTKSGNEVHLSPYVELIKEHFNLSEQVLDCIKSNNEQQVLRTVGSPTITLNHLLEIYRQAQDQHQEIPPAWQSIHDILFANPDNKAYLDLLWSSLYYQNIPQSLTNTISQALYGDHLIVSISQLETFYQNPYEYFLRYGLKLQPRAEFKITPANQGTFFHEVMDQTIKTLQDNHQTINQLSAEQLQHLSTQVIQKILAQKQYQIFSRSEKFARQRMIQTAQSSLEAIRQQSRSAEFYPYKTEIAFGQVGALHNIDPLRYQLNDHQDVVVRGRIDRIDRLLSDPQDYFVVDYKSSKHDFKFSEFYAGINLQMMTYLASLINDPSLFNGPAFALGGFYFQLQDPTVKFEDLKGHWDDYQDFLFKQYKYQGIIIDNGKTAQLLEPHLTQASQIFPITKNYKIRGQKVVSPQEFTEMLHYNQFLIKQAAQKILTGDNQLSPLRQDKQTTALQYSDYLPIMQFDAMLPENNYRSLESIDKKTFFKKLNQPKEPISNV</sequence>
<evidence type="ECO:0000313" key="13">
    <source>
        <dbReference type="Proteomes" id="UP000284822"/>
    </source>
</evidence>
<dbReference type="GO" id="GO:0006281">
    <property type="term" value="P:DNA repair"/>
    <property type="evidence" value="ECO:0007669"/>
    <property type="project" value="UniProtKB-KW"/>
</dbReference>
<dbReference type="GO" id="GO:0005524">
    <property type="term" value="F:ATP binding"/>
    <property type="evidence" value="ECO:0007669"/>
    <property type="project" value="UniProtKB-KW"/>
</dbReference>
<dbReference type="GO" id="GO:0006310">
    <property type="term" value="P:DNA recombination"/>
    <property type="evidence" value="ECO:0007669"/>
    <property type="project" value="TreeGrafter"/>
</dbReference>
<name>A0A417Z627_9LACO</name>
<dbReference type="InterPro" id="IPR011604">
    <property type="entry name" value="PDDEXK-like_dom_sf"/>
</dbReference>
<feature type="domain" description="PD-(D/E)XK endonuclease-like" evidence="10">
    <location>
        <begin position="782"/>
        <end position="1035"/>
    </location>
</feature>
<evidence type="ECO:0000256" key="3">
    <source>
        <dbReference type="ARBA" id="ARBA00022763"/>
    </source>
</evidence>
<keyword evidence="1" id="KW-0540">Nuclease</keyword>
<dbReference type="Pfam" id="PF21445">
    <property type="entry name" value="ADDB_N"/>
    <property type="match status" value="1"/>
</dbReference>
<organism evidence="12 13">
    <name type="scientific">Bombilactobacillus bombi</name>
    <dbReference type="NCBI Taxonomy" id="1303590"/>
    <lineage>
        <taxon>Bacteria</taxon>
        <taxon>Bacillati</taxon>
        <taxon>Bacillota</taxon>
        <taxon>Bacilli</taxon>
        <taxon>Lactobacillales</taxon>
        <taxon>Lactobacillaceae</taxon>
        <taxon>Bombilactobacillus</taxon>
    </lineage>
</organism>
<dbReference type="InterPro" id="IPR011335">
    <property type="entry name" value="Restrct_endonuc-II-like"/>
</dbReference>
<dbReference type="InterPro" id="IPR027417">
    <property type="entry name" value="P-loop_NTPase"/>
</dbReference>
<evidence type="ECO:0000259" key="11">
    <source>
        <dbReference type="Pfam" id="PF21445"/>
    </source>
</evidence>
<dbReference type="PANTHER" id="PTHR30591:SF1">
    <property type="entry name" value="RECBCD ENZYME SUBUNIT RECC"/>
    <property type="match status" value="1"/>
</dbReference>
<comment type="caution">
    <text evidence="12">The sequence shown here is derived from an EMBL/GenBank/DDBJ whole genome shotgun (WGS) entry which is preliminary data.</text>
</comment>
<keyword evidence="9" id="KW-0234">DNA repair</keyword>
<protein>
    <submittedName>
        <fullName evidence="12">Uncharacterized protein</fullName>
    </submittedName>
</protein>
<accession>A0A417Z627</accession>
<evidence type="ECO:0000256" key="5">
    <source>
        <dbReference type="ARBA" id="ARBA00022806"/>
    </source>
</evidence>
<evidence type="ECO:0000256" key="2">
    <source>
        <dbReference type="ARBA" id="ARBA00022741"/>
    </source>
</evidence>
<dbReference type="Pfam" id="PF12705">
    <property type="entry name" value="PDDEXK_1"/>
    <property type="match status" value="1"/>
</dbReference>
<dbReference type="Proteomes" id="UP000284822">
    <property type="component" value="Unassembled WGS sequence"/>
</dbReference>
<keyword evidence="4" id="KW-0378">Hydrolase</keyword>
<keyword evidence="5" id="KW-0347">Helicase</keyword>
<evidence type="ECO:0000256" key="6">
    <source>
        <dbReference type="ARBA" id="ARBA00022839"/>
    </source>
</evidence>
<keyword evidence="3" id="KW-0227">DNA damage</keyword>
<evidence type="ECO:0000256" key="9">
    <source>
        <dbReference type="ARBA" id="ARBA00023204"/>
    </source>
</evidence>
<keyword evidence="2" id="KW-0547">Nucleotide-binding</keyword>
<dbReference type="Gene3D" id="3.40.50.300">
    <property type="entry name" value="P-loop containing nucleotide triphosphate hydrolases"/>
    <property type="match status" value="3"/>
</dbReference>
<evidence type="ECO:0000256" key="8">
    <source>
        <dbReference type="ARBA" id="ARBA00023125"/>
    </source>
</evidence>
<dbReference type="RefSeq" id="WP_118910841.1">
    <property type="nucleotide sequence ID" value="NZ_QOCS01000014.1"/>
</dbReference>
<dbReference type="SUPFAM" id="SSF52540">
    <property type="entry name" value="P-loop containing nucleoside triphosphate hydrolases"/>
    <property type="match status" value="1"/>
</dbReference>
<dbReference type="GO" id="GO:0004527">
    <property type="term" value="F:exonuclease activity"/>
    <property type="evidence" value="ECO:0007669"/>
    <property type="project" value="UniProtKB-KW"/>
</dbReference>
<dbReference type="GO" id="GO:0004386">
    <property type="term" value="F:helicase activity"/>
    <property type="evidence" value="ECO:0007669"/>
    <property type="project" value="UniProtKB-KW"/>
</dbReference>
<reference evidence="12 13" key="1">
    <citation type="submission" date="2018-07" db="EMBL/GenBank/DDBJ databases">
        <title>Genome sequences of six Lactobacillus spp. isolated from bumble bee guts.</title>
        <authorList>
            <person name="Motta E.V.S."/>
            <person name="Moran N.A."/>
        </authorList>
    </citation>
    <scope>NUCLEOTIDE SEQUENCE [LARGE SCALE GENOMIC DNA]</scope>
    <source>
        <strain evidence="12 13">LV-8.1</strain>
    </source>
</reference>
<dbReference type="SUPFAM" id="SSF52980">
    <property type="entry name" value="Restriction endonuclease-like"/>
    <property type="match status" value="1"/>
</dbReference>
<dbReference type="InterPro" id="IPR038726">
    <property type="entry name" value="PDDEXK_AddAB-type"/>
</dbReference>
<feature type="domain" description="ATP-dependent helicase/deoxyribonuclease subunit B N-terminal" evidence="11">
    <location>
        <begin position="5"/>
        <end position="287"/>
    </location>
</feature>
<evidence type="ECO:0000313" key="12">
    <source>
        <dbReference type="EMBL" id="RHW45978.1"/>
    </source>
</evidence>
<dbReference type="GO" id="GO:0003677">
    <property type="term" value="F:DNA binding"/>
    <property type="evidence" value="ECO:0007669"/>
    <property type="project" value="UniProtKB-KW"/>
</dbReference>
<gene>
    <name evidence="12" type="ORF">DS832_06360</name>
</gene>
<dbReference type="PANTHER" id="PTHR30591">
    <property type="entry name" value="RECBCD ENZYME SUBUNIT RECC"/>
    <property type="match status" value="1"/>
</dbReference>
<dbReference type="InterPro" id="IPR049035">
    <property type="entry name" value="ADDB_N"/>
</dbReference>
<evidence type="ECO:0000256" key="7">
    <source>
        <dbReference type="ARBA" id="ARBA00022840"/>
    </source>
</evidence>
<evidence type="ECO:0000259" key="10">
    <source>
        <dbReference type="Pfam" id="PF12705"/>
    </source>
</evidence>
<keyword evidence="7" id="KW-0067">ATP-binding</keyword>
<dbReference type="AlphaFoldDB" id="A0A417Z627"/>
<evidence type="ECO:0000256" key="4">
    <source>
        <dbReference type="ARBA" id="ARBA00022801"/>
    </source>
</evidence>
<dbReference type="EMBL" id="QOCS01000014">
    <property type="protein sequence ID" value="RHW45978.1"/>
    <property type="molecule type" value="Genomic_DNA"/>
</dbReference>
<keyword evidence="8" id="KW-0238">DNA-binding</keyword>
<keyword evidence="6" id="KW-0269">Exonuclease</keyword>